<protein>
    <recommendedName>
        <fullName evidence="2">Beta-ketoacyl-[acyl-carrier-protein] synthase III C-terminal domain-containing protein</fullName>
    </recommendedName>
</protein>
<dbReference type="InterPro" id="IPR016039">
    <property type="entry name" value="Thiolase-like"/>
</dbReference>
<feature type="domain" description="Beta-ketoacyl-[acyl-carrier-protein] synthase III C-terminal" evidence="2">
    <location>
        <begin position="208"/>
        <end position="287"/>
    </location>
</feature>
<organism evidence="3 4">
    <name type="scientific">Zhongshania marina</name>
    <dbReference type="NCBI Taxonomy" id="2304603"/>
    <lineage>
        <taxon>Bacteria</taxon>
        <taxon>Pseudomonadati</taxon>
        <taxon>Pseudomonadota</taxon>
        <taxon>Gammaproteobacteria</taxon>
        <taxon>Cellvibrionales</taxon>
        <taxon>Spongiibacteraceae</taxon>
        <taxon>Zhongshania</taxon>
    </lineage>
</organism>
<comment type="caution">
    <text evidence="3">The sequence shown here is derived from an EMBL/GenBank/DDBJ whole genome shotgun (WGS) entry which is preliminary data.</text>
</comment>
<reference evidence="3" key="1">
    <citation type="submission" date="2018-01" db="EMBL/GenBank/DDBJ databases">
        <authorList>
            <person name="Yu X.-D."/>
        </authorList>
    </citation>
    <scope>NUCLEOTIDE SEQUENCE</scope>
    <source>
        <strain evidence="3">ZX-21</strain>
    </source>
</reference>
<evidence type="ECO:0000313" key="4">
    <source>
        <dbReference type="Proteomes" id="UP000237222"/>
    </source>
</evidence>
<dbReference type="Proteomes" id="UP000237222">
    <property type="component" value="Unassembled WGS sequence"/>
</dbReference>
<evidence type="ECO:0000259" key="2">
    <source>
        <dbReference type="Pfam" id="PF08541"/>
    </source>
</evidence>
<dbReference type="SUPFAM" id="SSF53901">
    <property type="entry name" value="Thiolase-like"/>
    <property type="match status" value="1"/>
</dbReference>
<sequence length="476" mass="50762">MNGITVAGTYLPQARIARSEIAKAHAWAISALKGKSRGQRSAAAWDEDAITMAVESSRALLSSGVDIDQCVFASTSHPYIDRSSATIAATALGLADDVITSDAATSRRAATSALIQALRSDSNTLLLSGEKRIAKPGSWAEIVWGDAGAAVLVSNASPQAQCLGWHSRNEDCPDFYTATGFHPYQGEERWIKEQLLSGIATPTIRKAIEKAGVNAADITWAVLPDPSPGCEKALAKELGLNATLLTQEIVANAGDLGSSHPLFGLALALERAKVGDTILVASFGNGCDALIFKVESLATHASADAQLQGGSAGSYMPFINSRGLFDIDCGPRAERVDKTALSVHARYQRDITSFTGGKISESGAVQFPKSPTALDNAAATPAQYIDVCLASEQASVVSYTADYLTYTPQPPFCFGLVQFKNGARVAMEYVDVPSEGLEVGDQLEMRFRIKHIDRERGYRHYFWKAAPVKSNNGEQN</sequence>
<dbReference type="AlphaFoldDB" id="A0A2S4HFV1"/>
<keyword evidence="1" id="KW-0808">Transferase</keyword>
<dbReference type="OrthoDB" id="8771453at2"/>
<dbReference type="RefSeq" id="WP_103684266.1">
    <property type="nucleotide sequence ID" value="NZ_PQGG01000021.1"/>
</dbReference>
<evidence type="ECO:0000256" key="1">
    <source>
        <dbReference type="ARBA" id="ARBA00022679"/>
    </source>
</evidence>
<dbReference type="EMBL" id="PQGG01000021">
    <property type="protein sequence ID" value="POP52848.1"/>
    <property type="molecule type" value="Genomic_DNA"/>
</dbReference>
<proteinExistence type="predicted"/>
<dbReference type="GO" id="GO:0016746">
    <property type="term" value="F:acyltransferase activity"/>
    <property type="evidence" value="ECO:0007669"/>
    <property type="project" value="UniProtKB-KW"/>
</dbReference>
<dbReference type="Pfam" id="PF08541">
    <property type="entry name" value="ACP_syn_III_C"/>
    <property type="match status" value="1"/>
</dbReference>
<accession>A0A2S4HFV1</accession>
<evidence type="ECO:0000313" key="3">
    <source>
        <dbReference type="EMBL" id="POP52848.1"/>
    </source>
</evidence>
<dbReference type="InterPro" id="IPR013747">
    <property type="entry name" value="ACP_syn_III_C"/>
</dbReference>
<name>A0A2S4HFV1_9GAMM</name>
<gene>
    <name evidence="3" type="ORF">C0068_09505</name>
</gene>
<dbReference type="Gene3D" id="3.40.47.10">
    <property type="match status" value="2"/>
</dbReference>